<dbReference type="OrthoDB" id="2376332at2"/>
<dbReference type="SUPFAM" id="SSF54909">
    <property type="entry name" value="Dimeric alpha+beta barrel"/>
    <property type="match status" value="1"/>
</dbReference>
<protein>
    <recommendedName>
        <fullName evidence="3">Antibiotic biosynthesis monooxygenase</fullName>
    </recommendedName>
</protein>
<reference evidence="1 2" key="1">
    <citation type="submission" date="2019-01" db="EMBL/GenBank/DDBJ databases">
        <title>Chengkuizengella sp. nov., isolated from deep-sea sediment of East Pacific Ocean.</title>
        <authorList>
            <person name="Yang J."/>
            <person name="Lai Q."/>
            <person name="Shao Z."/>
        </authorList>
    </citation>
    <scope>NUCLEOTIDE SEQUENCE [LARGE SCALE GENOMIC DNA]</scope>
    <source>
        <strain evidence="1 2">YPA3-1-1</strain>
    </source>
</reference>
<evidence type="ECO:0000313" key="2">
    <source>
        <dbReference type="Proteomes" id="UP000448943"/>
    </source>
</evidence>
<name>A0A6N9PZU1_9BACL</name>
<dbReference type="AlphaFoldDB" id="A0A6N9PZU1"/>
<evidence type="ECO:0008006" key="3">
    <source>
        <dbReference type="Google" id="ProtNLM"/>
    </source>
</evidence>
<gene>
    <name evidence="1" type="ORF">ERL59_03080</name>
</gene>
<accession>A0A6N9PZU1</accession>
<dbReference type="InterPro" id="IPR011008">
    <property type="entry name" value="Dimeric_a/b-barrel"/>
</dbReference>
<organism evidence="1 2">
    <name type="scientific">Chengkuizengella marina</name>
    <dbReference type="NCBI Taxonomy" id="2507566"/>
    <lineage>
        <taxon>Bacteria</taxon>
        <taxon>Bacillati</taxon>
        <taxon>Bacillota</taxon>
        <taxon>Bacilli</taxon>
        <taxon>Bacillales</taxon>
        <taxon>Paenibacillaceae</taxon>
        <taxon>Chengkuizengella</taxon>
    </lineage>
</organism>
<dbReference type="Proteomes" id="UP000448943">
    <property type="component" value="Unassembled WGS sequence"/>
</dbReference>
<evidence type="ECO:0000313" key="1">
    <source>
        <dbReference type="EMBL" id="NBI27943.1"/>
    </source>
</evidence>
<keyword evidence="2" id="KW-1185">Reference proteome</keyword>
<sequence>MFVKIYQYRIQPNKEEEYLEIQEKAAAIYAKHIDLKSVHIIYNANHSKWIQITWFKDEESYNRGIKLVNKEIERKKDLWQAFQSVLESRN</sequence>
<dbReference type="EMBL" id="SIJB01000007">
    <property type="protein sequence ID" value="NBI27943.1"/>
    <property type="molecule type" value="Genomic_DNA"/>
</dbReference>
<proteinExistence type="predicted"/>
<dbReference type="RefSeq" id="WP_160644389.1">
    <property type="nucleotide sequence ID" value="NZ_SIJB01000007.1"/>
</dbReference>
<comment type="caution">
    <text evidence="1">The sequence shown here is derived from an EMBL/GenBank/DDBJ whole genome shotgun (WGS) entry which is preliminary data.</text>
</comment>